<evidence type="ECO:0000256" key="1">
    <source>
        <dbReference type="SAM" id="MobiDB-lite"/>
    </source>
</evidence>
<feature type="chain" id="PRO_5005270869" evidence="2">
    <location>
        <begin position="22"/>
        <end position="246"/>
    </location>
</feature>
<feature type="signal peptide" evidence="2">
    <location>
        <begin position="1"/>
        <end position="21"/>
    </location>
</feature>
<proteinExistence type="predicted"/>
<reference evidence="4" key="3">
    <citation type="journal article" date="2010" name="Genome Res.">
        <title>Population genomic sequencing of Coccidioides fungi reveals recent hybridization and transposon control.</title>
        <authorList>
            <person name="Neafsey D.E."/>
            <person name="Barker B.M."/>
            <person name="Sharpton T.J."/>
            <person name="Stajich J.E."/>
            <person name="Park D.J."/>
            <person name="Whiston E."/>
            <person name="Hung C.-Y."/>
            <person name="McMahan C."/>
            <person name="White J."/>
            <person name="Sykes S."/>
            <person name="Heiman D."/>
            <person name="Young S."/>
            <person name="Zeng Q."/>
            <person name="Abouelleil A."/>
            <person name="Aftuck L."/>
            <person name="Bessette D."/>
            <person name="Brown A."/>
            <person name="FitzGerald M."/>
            <person name="Lui A."/>
            <person name="Macdonald J.P."/>
            <person name="Priest M."/>
            <person name="Orbach M.J."/>
            <person name="Galgiani J.N."/>
            <person name="Kirkland T.N."/>
            <person name="Cole G.T."/>
            <person name="Birren B.W."/>
            <person name="Henn M.R."/>
            <person name="Taylor J.W."/>
            <person name="Rounsley S.D."/>
        </authorList>
    </citation>
    <scope>NUCLEOTIDE SEQUENCE [LARGE SCALE GENOMIC DNA]</scope>
    <source>
        <strain evidence="4">RMSCC 3488</strain>
    </source>
</reference>
<name>A0A0J6FCS5_COCPO</name>
<dbReference type="EMBL" id="DS268110">
    <property type="protein sequence ID" value="KMM68088.1"/>
    <property type="molecule type" value="Genomic_DNA"/>
</dbReference>
<feature type="compositionally biased region" description="Polar residues" evidence="1">
    <location>
        <begin position="86"/>
        <end position="97"/>
    </location>
</feature>
<evidence type="ECO:0000313" key="4">
    <source>
        <dbReference type="Proteomes" id="UP000054567"/>
    </source>
</evidence>
<accession>A0A0J6FCS5</accession>
<evidence type="ECO:0000313" key="3">
    <source>
        <dbReference type="EMBL" id="KMM68088.1"/>
    </source>
</evidence>
<sequence>MAAWWMVTAAWWTAARRATRAALGRRRGVPIQTSRAPTVAVPRASLHARRRSQKPNTCKTRSRRLTVDVDAHHRTRRGCNLAMLPTQKQRQSSSSTNAPARDPITIPAIAPPLSPPLPWVIPPINVLPSVLMAGIKPTVVVGAFVAVTVASLVGLVGGLAEGNGELPPSTQTPFALHVSAAVQQVSPHGVSPREILHCVSPGEVGEAARLPVEVTTTRSVRVYIVVKYSHSPLEADLHAAWPSEFV</sequence>
<evidence type="ECO:0000256" key="2">
    <source>
        <dbReference type="SAM" id="SignalP"/>
    </source>
</evidence>
<dbReference type="AlphaFoldDB" id="A0A0J6FCS5"/>
<dbReference type="VEuPathDB" id="FungiDB:CPAG_04420"/>
<gene>
    <name evidence="3" type="ORF">CPAG_04420</name>
</gene>
<organism evidence="3 4">
    <name type="scientific">Coccidioides posadasii RMSCC 3488</name>
    <dbReference type="NCBI Taxonomy" id="454284"/>
    <lineage>
        <taxon>Eukaryota</taxon>
        <taxon>Fungi</taxon>
        <taxon>Dikarya</taxon>
        <taxon>Ascomycota</taxon>
        <taxon>Pezizomycotina</taxon>
        <taxon>Eurotiomycetes</taxon>
        <taxon>Eurotiomycetidae</taxon>
        <taxon>Onygenales</taxon>
        <taxon>Onygenaceae</taxon>
        <taxon>Coccidioides</taxon>
    </lineage>
</organism>
<feature type="region of interest" description="Disordered" evidence="1">
    <location>
        <begin position="82"/>
        <end position="102"/>
    </location>
</feature>
<reference evidence="4" key="2">
    <citation type="journal article" date="2009" name="Genome Res.">
        <title>Comparative genomic analyses of the human fungal pathogens Coccidioides and their relatives.</title>
        <authorList>
            <person name="Sharpton T.J."/>
            <person name="Stajich J.E."/>
            <person name="Rounsley S.D."/>
            <person name="Gardner M.J."/>
            <person name="Wortman J.R."/>
            <person name="Jordar V.S."/>
            <person name="Maiti R."/>
            <person name="Kodira C.D."/>
            <person name="Neafsey D.E."/>
            <person name="Zeng Q."/>
            <person name="Hung C.-Y."/>
            <person name="McMahan C."/>
            <person name="Muszewska A."/>
            <person name="Grynberg M."/>
            <person name="Mandel M.A."/>
            <person name="Kellner E.M."/>
            <person name="Barker B.M."/>
            <person name="Galgiani J.N."/>
            <person name="Orbach M.J."/>
            <person name="Kirkland T.N."/>
            <person name="Cole G.T."/>
            <person name="Henn M.R."/>
            <person name="Birren B.W."/>
            <person name="Taylor J.W."/>
        </authorList>
    </citation>
    <scope>NUCLEOTIDE SEQUENCE [LARGE SCALE GENOMIC DNA]</scope>
    <source>
        <strain evidence="4">RMSCC 3488</strain>
    </source>
</reference>
<feature type="region of interest" description="Disordered" evidence="1">
    <location>
        <begin position="35"/>
        <end position="62"/>
    </location>
</feature>
<keyword evidence="2" id="KW-0732">Signal</keyword>
<dbReference type="Proteomes" id="UP000054567">
    <property type="component" value="Unassembled WGS sequence"/>
</dbReference>
<reference evidence="3 4" key="1">
    <citation type="submission" date="2007-06" db="EMBL/GenBank/DDBJ databases">
        <title>The Genome Sequence of Coccidioides posadasii RMSCC_3488.</title>
        <authorList>
            <consortium name="Coccidioides Genome Resources Consortium"/>
            <consortium name="The Broad Institute Genome Sequencing Platform"/>
            <person name="Henn M.R."/>
            <person name="Sykes S."/>
            <person name="Young S."/>
            <person name="Jaffe D."/>
            <person name="Berlin A."/>
            <person name="Alvarez P."/>
            <person name="Butler J."/>
            <person name="Gnerre S."/>
            <person name="Grabherr M."/>
            <person name="Mauceli E."/>
            <person name="Brockman W."/>
            <person name="Kodira C."/>
            <person name="Alvarado L."/>
            <person name="Zeng Q."/>
            <person name="Crawford M."/>
            <person name="Antoine C."/>
            <person name="Devon K."/>
            <person name="Galgiani J."/>
            <person name="Orsborn K."/>
            <person name="Lewis M.L."/>
            <person name="Nusbaum C."/>
            <person name="Galagan J."/>
            <person name="Birren B."/>
        </authorList>
    </citation>
    <scope>NUCLEOTIDE SEQUENCE [LARGE SCALE GENOMIC DNA]</scope>
    <source>
        <strain evidence="3 4">RMSCC 3488</strain>
    </source>
</reference>
<protein>
    <submittedName>
        <fullName evidence="3">Uncharacterized protein</fullName>
    </submittedName>
</protein>